<reference evidence="2" key="1">
    <citation type="journal article" date="2019" name="Front. Microbiol.">
        <title>Pandoravirus Celtis Illustrates the Microevolution Processes at Work in the Giant Pandoraviridae Genomes.</title>
        <authorList>
            <person name="Legendre M."/>
            <person name="Alempic J.M."/>
            <person name="Philippe N."/>
            <person name="Lartigue A."/>
            <person name="Jeudy S."/>
            <person name="Poirot O."/>
            <person name="Ta N.T."/>
            <person name="Nin S."/>
            <person name="Coute Y."/>
            <person name="Abergel C."/>
            <person name="Claverie J.M."/>
        </authorList>
    </citation>
    <scope>NUCLEOTIDE SEQUENCE</scope>
</reference>
<sequence length="1182" mass="128887">MALGQWDVVKGKPDVACSERRDAARPTKEKKDQSAPRRPPFPVPLGKGKRKLFTFKRKRGKKRKTMMQSRRGQSTVVLEEQPPSVVTMALEPSLDALLEEEARQRQQGILERLGLAYATSYRTLAPDEVPFLAGRQPTAGDPAEAARWRWEPVTQTFVNHETRDYMTRSEYLAAFYPDVLAERTVCRHVPVEPVRLGPGLPAAADEALADKPPDVAALAAYVFDTNGDLVGSDAVLVDRDATRAQVIAALAERGALPPDADLDAYRVILPHPRLFDFEAIAPLPGLSPRDLYEGTSIGDALEGFGGLGADDAQRLSFVVPVMIEPARRHVRRLARAAMRPVVLSRAGTVRERLEELVERTAARNEALRDLARLAGRPSDKEEPAIQERRRARSQRRPRGPRPEVSPEAEVELEAALGALFASITGDRPLPPGDEAAVIEWLVSAVLSGRVTEGVDYAAAYDALRRRLLEEAFAQVGGSAEAAIGGAGPRAMVTFLQQIDTLVDDARDIERRAATSRERVPLFDRATGDVIGFEERLPAADEPDPGDVPISIVRGVPVLPPDAIARAEGVVDVARVQCHTCRRWRAVRPEAMAQRIDYAIRYDAAASAEDQPVAGAEMLAPAQADCVRFGFEFQHTLPTGLPPTLEGRANVERVPMDSQYVVVRAPVPNDLAAAVPDAMRPLGATTVEGFAVAGRTTDDRGRDFYDVEFGLLPGRSFLVPAAAVALYAIPTHDSISRATGLVTVVATTGDEDEEDEEEEQRYMGTAYRGGYAAPERRVVPGGRALNYFCELAGGAGVLRVPVTGLRGYEARQWECGDPTMDPHSSPVRELLTRLAREEAFERAMGPALPEAARAEVRARIARLREALHSEPEETAEEIEARLGVVGVSESSAADREWARRLKDLDSVTEERIEFVRRLFDVEAEGISEEAAALEEQAQQRRDEARGRTRPRSPEAARETPQEREFKRARLDQEEHLADQVDALVDELIEVRRLARAARRLGRPTAKYDAQANDLSARLDAIESGSSPDTVEALGALVPPGEAVAEAAAPAPRGPTFYERGLTMLADAPLGLFTRDVAIAAWLAGGGAAAEAVDLGSQAFRTFLKRLNAALKRPRVGAPVLYVPYGPQDAPDRYGGLYILREFVRPDTIDTIAAAAVDDAARRGRELDPTLIAQRLVSQATTQS</sequence>
<feature type="region of interest" description="Disordered" evidence="1">
    <location>
        <begin position="58"/>
        <end position="77"/>
    </location>
</feature>
<dbReference type="EMBL" id="MK174290">
    <property type="protein sequence ID" value="QBZ80930.1"/>
    <property type="molecule type" value="Genomic_DNA"/>
</dbReference>
<feature type="region of interest" description="Disordered" evidence="1">
    <location>
        <begin position="1"/>
        <end position="50"/>
    </location>
</feature>
<feature type="compositionally biased region" description="Basic residues" evidence="1">
    <location>
        <begin position="389"/>
        <end position="399"/>
    </location>
</feature>
<feature type="region of interest" description="Disordered" evidence="1">
    <location>
        <begin position="368"/>
        <end position="407"/>
    </location>
</feature>
<evidence type="ECO:0000256" key="1">
    <source>
        <dbReference type="SAM" id="MobiDB-lite"/>
    </source>
</evidence>
<evidence type="ECO:0000313" key="3">
    <source>
        <dbReference type="Proteomes" id="UP001237152"/>
    </source>
</evidence>
<feature type="compositionally biased region" description="Basic and acidic residues" evidence="1">
    <location>
        <begin position="9"/>
        <end position="35"/>
    </location>
</feature>
<dbReference type="Proteomes" id="UP001237152">
    <property type="component" value="Segment"/>
</dbReference>
<evidence type="ECO:0000313" key="2">
    <source>
        <dbReference type="EMBL" id="QBZ80930.1"/>
    </source>
</evidence>
<proteinExistence type="predicted"/>
<gene>
    <name evidence="2" type="ORF">pclt_cds_332</name>
</gene>
<feature type="region of interest" description="Disordered" evidence="1">
    <location>
        <begin position="932"/>
        <end position="969"/>
    </location>
</feature>
<protein>
    <submittedName>
        <fullName evidence="2">Uncharacterized protein</fullName>
    </submittedName>
</protein>
<feature type="compositionally biased region" description="Polar residues" evidence="1">
    <location>
        <begin position="66"/>
        <end position="76"/>
    </location>
</feature>
<feature type="compositionally biased region" description="Basic and acidic residues" evidence="1">
    <location>
        <begin position="368"/>
        <end position="388"/>
    </location>
</feature>
<accession>A0A4D6EGF9</accession>
<name>A0A4D6EGF9_9VIRU</name>
<organism evidence="2 3">
    <name type="scientific">Pandoravirus celtis</name>
    <dbReference type="NCBI Taxonomy" id="2568002"/>
    <lineage>
        <taxon>Viruses</taxon>
        <taxon>Pandoravirus</taxon>
    </lineage>
</organism>
<feature type="compositionally biased region" description="Basic and acidic residues" evidence="1">
    <location>
        <begin position="936"/>
        <end position="969"/>
    </location>
</feature>